<dbReference type="PANTHER" id="PTHR21600:SF44">
    <property type="entry name" value="RIBOSOMAL LARGE SUBUNIT PSEUDOURIDINE SYNTHASE D"/>
    <property type="match status" value="1"/>
</dbReference>
<accession>A0A1W1CMS9</accession>
<dbReference type="Pfam" id="PF00849">
    <property type="entry name" value="PseudoU_synth_2"/>
    <property type="match status" value="1"/>
</dbReference>
<evidence type="ECO:0000259" key="3">
    <source>
        <dbReference type="Pfam" id="PF00849"/>
    </source>
</evidence>
<keyword evidence="2" id="KW-0413">Isomerase</keyword>
<dbReference type="GO" id="GO:0000455">
    <property type="term" value="P:enzyme-directed rRNA pseudouridine synthesis"/>
    <property type="evidence" value="ECO:0007669"/>
    <property type="project" value="TreeGrafter"/>
</dbReference>
<dbReference type="EMBL" id="FPHL01000046">
    <property type="protein sequence ID" value="SFV67188.1"/>
    <property type="molecule type" value="Genomic_DNA"/>
</dbReference>
<feature type="domain" description="Pseudouridine synthase RsuA/RluA-like" evidence="3">
    <location>
        <begin position="89"/>
        <end position="199"/>
    </location>
</feature>
<dbReference type="PANTHER" id="PTHR21600">
    <property type="entry name" value="MITOCHONDRIAL RNA PSEUDOURIDINE SYNTHASE"/>
    <property type="match status" value="1"/>
</dbReference>
<gene>
    <name evidence="4" type="ORF">MNB_SV-10-10</name>
</gene>
<name>A0A1W1CMS9_9ZZZZ</name>
<dbReference type="GO" id="GO:0004730">
    <property type="term" value="F:pseudouridylate synthase activity"/>
    <property type="evidence" value="ECO:0007669"/>
    <property type="project" value="UniProtKB-EC"/>
</dbReference>
<dbReference type="Gene3D" id="3.30.2350.10">
    <property type="entry name" value="Pseudouridine synthase"/>
    <property type="match status" value="1"/>
</dbReference>
<dbReference type="InterPro" id="IPR006224">
    <property type="entry name" value="PsdUridine_synth_RluA-like_CS"/>
</dbReference>
<evidence type="ECO:0000256" key="2">
    <source>
        <dbReference type="ARBA" id="ARBA00023235"/>
    </source>
</evidence>
<dbReference type="AlphaFoldDB" id="A0A1W1CMS9"/>
<comment type="similarity">
    <text evidence="1">Belongs to the pseudouridine synthase RluA family.</text>
</comment>
<dbReference type="CDD" id="cd02869">
    <property type="entry name" value="PseudoU_synth_RluA_like"/>
    <property type="match status" value="1"/>
</dbReference>
<evidence type="ECO:0000313" key="4">
    <source>
        <dbReference type="EMBL" id="SFV67188.1"/>
    </source>
</evidence>
<dbReference type="PROSITE" id="PS01129">
    <property type="entry name" value="PSI_RLU"/>
    <property type="match status" value="1"/>
</dbReference>
<dbReference type="InterPro" id="IPR050188">
    <property type="entry name" value="RluA_PseudoU_synthase"/>
</dbReference>
<evidence type="ECO:0000256" key="1">
    <source>
        <dbReference type="ARBA" id="ARBA00010876"/>
    </source>
</evidence>
<dbReference type="SUPFAM" id="SSF55120">
    <property type="entry name" value="Pseudouridine synthase"/>
    <property type="match status" value="1"/>
</dbReference>
<dbReference type="InterPro" id="IPR020103">
    <property type="entry name" value="PsdUridine_synth_cat_dom_sf"/>
</dbReference>
<dbReference type="CDD" id="cd00165">
    <property type="entry name" value="S4"/>
    <property type="match status" value="1"/>
</dbReference>
<dbReference type="GO" id="GO:0009982">
    <property type="term" value="F:pseudouridine synthase activity"/>
    <property type="evidence" value="ECO:0007669"/>
    <property type="project" value="InterPro"/>
</dbReference>
<proteinExistence type="inferred from homology"/>
<sequence length="245" mass="27945">MATDKAYKILAQQQGISNNKAKELIDRGLVFVDDRKVKIARAEISTETKFRIEYPEDIEILYEDEDIIAVNKPAQVDSYEIQDAIAGAELLHRLDRDTSGVLLLGRNEAFIKRAIGEFKNRRVEKHYVAWVDGVVYEKMEIDEPIFTIKKGKAFSVIDPVRGKKAHTVVTPEEIQGKKSKVHIEISTGRTHQIRVHLAHAGHPVIGDEQYGSRTQAKRILLHSAKMKILDYEFNAKEPKDIARYK</sequence>
<keyword evidence="4" id="KW-0456">Lyase</keyword>
<dbReference type="InterPro" id="IPR006145">
    <property type="entry name" value="PsdUridine_synth_RsuA/RluA"/>
</dbReference>
<dbReference type="EC" id="4.2.1.70" evidence="4"/>
<dbReference type="GO" id="GO:0003723">
    <property type="term" value="F:RNA binding"/>
    <property type="evidence" value="ECO:0007669"/>
    <property type="project" value="InterPro"/>
</dbReference>
<dbReference type="PROSITE" id="PS50889">
    <property type="entry name" value="S4"/>
    <property type="match status" value="1"/>
</dbReference>
<protein>
    <submittedName>
        <fullName evidence="4">FIG000124: Ribosomal large subunit pseudouridine synthase D</fullName>
        <ecNumber evidence="4">4.2.1.70</ecNumber>
    </submittedName>
</protein>
<reference evidence="4" key="1">
    <citation type="submission" date="2016-10" db="EMBL/GenBank/DDBJ databases">
        <authorList>
            <person name="de Groot N.N."/>
        </authorList>
    </citation>
    <scope>NUCLEOTIDE SEQUENCE</scope>
</reference>
<organism evidence="4">
    <name type="scientific">hydrothermal vent metagenome</name>
    <dbReference type="NCBI Taxonomy" id="652676"/>
    <lineage>
        <taxon>unclassified sequences</taxon>
        <taxon>metagenomes</taxon>
        <taxon>ecological metagenomes</taxon>
    </lineage>
</organism>